<keyword evidence="4" id="KW-0051">Antiviral defense</keyword>
<dbReference type="GO" id="GO:0051607">
    <property type="term" value="P:defense response to virus"/>
    <property type="evidence" value="ECO:0007669"/>
    <property type="project" value="UniProtKB-KW"/>
</dbReference>
<dbReference type="AlphaFoldDB" id="A0A7W8QIT9"/>
<evidence type="ECO:0000256" key="2">
    <source>
        <dbReference type="ARBA" id="ARBA00006161"/>
    </source>
</evidence>
<dbReference type="SUPFAM" id="SSF158568">
    <property type="entry name" value="AF1862-like"/>
    <property type="match status" value="1"/>
</dbReference>
<dbReference type="InterPro" id="IPR023101">
    <property type="entry name" value="AF1862-like_dom_sf"/>
</dbReference>
<evidence type="ECO:0000256" key="1">
    <source>
        <dbReference type="ARBA" id="ARBA00004496"/>
    </source>
</evidence>
<organism evidence="6 7">
    <name type="scientific">Nocardiopsis composta</name>
    <dbReference type="NCBI Taxonomy" id="157465"/>
    <lineage>
        <taxon>Bacteria</taxon>
        <taxon>Bacillati</taxon>
        <taxon>Actinomycetota</taxon>
        <taxon>Actinomycetes</taxon>
        <taxon>Streptosporangiales</taxon>
        <taxon>Nocardiopsidaceae</taxon>
        <taxon>Nocardiopsis</taxon>
    </lineage>
</organism>
<dbReference type="GO" id="GO:0005737">
    <property type="term" value="C:cytoplasm"/>
    <property type="evidence" value="ECO:0007669"/>
    <property type="project" value="UniProtKB-SubCell"/>
</dbReference>
<dbReference type="Proteomes" id="UP000572635">
    <property type="component" value="Unassembled WGS sequence"/>
</dbReference>
<comment type="subcellular location">
    <subcellularLocation>
        <location evidence="1">Cytoplasm</location>
    </subcellularLocation>
</comment>
<name>A0A7W8QIT9_9ACTN</name>
<dbReference type="InterPro" id="IPR010160">
    <property type="entry name" value="CRISPR-assoc_prot_Cmr5"/>
</dbReference>
<evidence type="ECO:0000256" key="5">
    <source>
        <dbReference type="ARBA" id="ARBA00030001"/>
    </source>
</evidence>
<sequence>MRRIDQDMALIAAEQLPDVSDRSAEELRTRFRQLPAQLHTSGLAATYAFLAARSGTASSQELRDAYGRVAELIRGHLAELELVPGGLSSTPVPAAHQDMFTALGQMDTVDYARASAEVARLFGWLRRIAEAVYADRSGGGQDDGEGRT</sequence>
<proteinExistence type="inferred from homology"/>
<evidence type="ECO:0000256" key="3">
    <source>
        <dbReference type="ARBA" id="ARBA00022490"/>
    </source>
</evidence>
<dbReference type="EMBL" id="JACHDB010000001">
    <property type="protein sequence ID" value="MBB5431278.1"/>
    <property type="molecule type" value="Genomic_DNA"/>
</dbReference>
<evidence type="ECO:0000313" key="6">
    <source>
        <dbReference type="EMBL" id="MBB5431278.1"/>
    </source>
</evidence>
<dbReference type="Gene3D" id="1.10.520.30">
    <property type="entry name" value="AF1862-like domain"/>
    <property type="match status" value="1"/>
</dbReference>
<comment type="similarity">
    <text evidence="2">Belongs to the CRISPR system Cmr5 family.</text>
</comment>
<comment type="caution">
    <text evidence="6">The sequence shown here is derived from an EMBL/GenBank/DDBJ whole genome shotgun (WGS) entry which is preliminary data.</text>
</comment>
<dbReference type="RefSeq" id="WP_184390754.1">
    <property type="nucleotide sequence ID" value="NZ_BAAAJD010000007.1"/>
</dbReference>
<gene>
    <name evidence="6" type="ORF">HDA36_001362</name>
</gene>
<protein>
    <recommendedName>
        <fullName evidence="5">CRISPR type III-B/RAMP module-associated protein Cmr5</fullName>
    </recommendedName>
</protein>
<dbReference type="Pfam" id="PF09701">
    <property type="entry name" value="Cas_Cmr5"/>
    <property type="match status" value="1"/>
</dbReference>
<accession>A0A7W8QIT9</accession>
<evidence type="ECO:0000313" key="7">
    <source>
        <dbReference type="Proteomes" id="UP000572635"/>
    </source>
</evidence>
<reference evidence="6 7" key="1">
    <citation type="submission" date="2020-08" db="EMBL/GenBank/DDBJ databases">
        <title>Sequencing the genomes of 1000 actinobacteria strains.</title>
        <authorList>
            <person name="Klenk H.-P."/>
        </authorList>
    </citation>
    <scope>NUCLEOTIDE SEQUENCE [LARGE SCALE GENOMIC DNA]</scope>
    <source>
        <strain evidence="6 7">DSM 44551</strain>
    </source>
</reference>
<dbReference type="NCBIfam" id="TIGR01881">
    <property type="entry name" value="cas_Cmr5"/>
    <property type="match status" value="1"/>
</dbReference>
<evidence type="ECO:0000256" key="4">
    <source>
        <dbReference type="ARBA" id="ARBA00023118"/>
    </source>
</evidence>
<keyword evidence="3" id="KW-0963">Cytoplasm</keyword>
<keyword evidence="7" id="KW-1185">Reference proteome</keyword>